<dbReference type="KEGG" id="ffl:HYN86_18500"/>
<keyword evidence="1" id="KW-0812">Transmembrane</keyword>
<dbReference type="AlphaFoldDB" id="A0A344LX32"/>
<feature type="transmembrane region" description="Helical" evidence="1">
    <location>
        <begin position="51"/>
        <end position="71"/>
    </location>
</feature>
<keyword evidence="1" id="KW-0472">Membrane</keyword>
<proteinExistence type="predicted"/>
<keyword evidence="3" id="KW-1185">Reference proteome</keyword>
<dbReference type="Proteomes" id="UP000251561">
    <property type="component" value="Chromosome"/>
</dbReference>
<evidence type="ECO:0000313" key="2">
    <source>
        <dbReference type="EMBL" id="AXB58474.1"/>
    </source>
</evidence>
<sequence length="72" mass="8553">MRLWFYAFFLFSFVKMFQVSILRFQVSSFAKTYGLIFVKVKNLDKDRRITLLMKTKTSILAPMGVISFFLLL</sequence>
<organism evidence="2 3">
    <name type="scientific">Flavobacterium fluviale</name>
    <dbReference type="NCBI Taxonomy" id="2249356"/>
    <lineage>
        <taxon>Bacteria</taxon>
        <taxon>Pseudomonadati</taxon>
        <taxon>Bacteroidota</taxon>
        <taxon>Flavobacteriia</taxon>
        <taxon>Flavobacteriales</taxon>
        <taxon>Flavobacteriaceae</taxon>
        <taxon>Flavobacterium</taxon>
    </lineage>
</organism>
<evidence type="ECO:0000313" key="3">
    <source>
        <dbReference type="Proteomes" id="UP000251561"/>
    </source>
</evidence>
<evidence type="ECO:0000256" key="1">
    <source>
        <dbReference type="SAM" id="Phobius"/>
    </source>
</evidence>
<protein>
    <submittedName>
        <fullName evidence="2">Uncharacterized protein</fullName>
    </submittedName>
</protein>
<name>A0A344LX32_9FLAO</name>
<reference evidence="2 3" key="1">
    <citation type="submission" date="2018-06" db="EMBL/GenBank/DDBJ databases">
        <title>Genome sequencing of Flavobacterium.</title>
        <authorList>
            <person name="Baek M.-G."/>
            <person name="Yi H."/>
        </authorList>
    </citation>
    <scope>NUCLEOTIDE SEQUENCE [LARGE SCALE GENOMIC DNA]</scope>
    <source>
        <strain evidence="2 3">HYN0086</strain>
    </source>
</reference>
<gene>
    <name evidence="2" type="ORF">HYN86_18500</name>
</gene>
<accession>A0A344LX32</accession>
<dbReference type="EMBL" id="CP030261">
    <property type="protein sequence ID" value="AXB58474.1"/>
    <property type="molecule type" value="Genomic_DNA"/>
</dbReference>
<feature type="transmembrane region" description="Helical" evidence="1">
    <location>
        <begin position="6"/>
        <end position="30"/>
    </location>
</feature>
<keyword evidence="1" id="KW-1133">Transmembrane helix</keyword>